<dbReference type="Gene3D" id="3.10.20.90">
    <property type="entry name" value="Phosphatidylinositol 3-kinase Catalytic Subunit, Chain A, domain 1"/>
    <property type="match status" value="1"/>
</dbReference>
<dbReference type="Pfam" id="PF09379">
    <property type="entry name" value="FERM_N"/>
    <property type="match status" value="1"/>
</dbReference>
<evidence type="ECO:0000313" key="2">
    <source>
        <dbReference type="EMBL" id="KAA0192619.1"/>
    </source>
</evidence>
<dbReference type="OrthoDB" id="6235974at2759"/>
<evidence type="ECO:0000313" key="3">
    <source>
        <dbReference type="Proteomes" id="UP000728185"/>
    </source>
</evidence>
<dbReference type="SUPFAM" id="SSF54236">
    <property type="entry name" value="Ubiquitin-like"/>
    <property type="match status" value="1"/>
</dbReference>
<dbReference type="InterPro" id="IPR051835">
    <property type="entry name" value="RAC1-GEF"/>
</dbReference>
<accession>A0A8E0RZV8</accession>
<dbReference type="Proteomes" id="UP000728185">
    <property type="component" value="Unassembled WGS sequence"/>
</dbReference>
<reference evidence="2" key="1">
    <citation type="submission" date="2019-05" db="EMBL/GenBank/DDBJ databases">
        <title>Annotation for the trematode Fasciolopsis buski.</title>
        <authorList>
            <person name="Choi Y.-J."/>
        </authorList>
    </citation>
    <scope>NUCLEOTIDE SEQUENCE</scope>
    <source>
        <strain evidence="2">HT</strain>
        <tissue evidence="2">Whole worm</tissue>
    </source>
</reference>
<feature type="domain" description="FERM" evidence="1">
    <location>
        <begin position="1"/>
        <end position="76"/>
    </location>
</feature>
<evidence type="ECO:0000259" key="1">
    <source>
        <dbReference type="PROSITE" id="PS50057"/>
    </source>
</evidence>
<comment type="caution">
    <text evidence="2">The sequence shown here is derived from an EMBL/GenBank/DDBJ whole genome shotgun (WGS) entry which is preliminary data.</text>
</comment>
<protein>
    <submittedName>
        <fullName evidence="2">Putative 4.1 G protein</fullName>
    </submittedName>
</protein>
<dbReference type="PROSITE" id="PS50057">
    <property type="entry name" value="FERM_3"/>
    <property type="match status" value="1"/>
</dbReference>
<dbReference type="InterPro" id="IPR000299">
    <property type="entry name" value="FERM_domain"/>
</dbReference>
<keyword evidence="3" id="KW-1185">Reference proteome</keyword>
<gene>
    <name evidence="2" type="ORF">FBUS_07449</name>
</gene>
<sequence>MRALGQELYDMVVEHLQLVEYDYFDLEYVNKHGSMFWLDHLKPIQKQCTPNKEYQYTFSVKFYTPHPNLLEDEFTR</sequence>
<proteinExistence type="predicted"/>
<dbReference type="InterPro" id="IPR029071">
    <property type="entry name" value="Ubiquitin-like_domsf"/>
</dbReference>
<name>A0A8E0RZV8_9TREM</name>
<dbReference type="AlphaFoldDB" id="A0A8E0RZV8"/>
<dbReference type="EMBL" id="LUCM01005568">
    <property type="protein sequence ID" value="KAA0192619.1"/>
    <property type="molecule type" value="Genomic_DNA"/>
</dbReference>
<dbReference type="InterPro" id="IPR018979">
    <property type="entry name" value="FERM_N"/>
</dbReference>
<organism evidence="2 3">
    <name type="scientific">Fasciolopsis buskii</name>
    <dbReference type="NCBI Taxonomy" id="27845"/>
    <lineage>
        <taxon>Eukaryota</taxon>
        <taxon>Metazoa</taxon>
        <taxon>Spiralia</taxon>
        <taxon>Lophotrochozoa</taxon>
        <taxon>Platyhelminthes</taxon>
        <taxon>Trematoda</taxon>
        <taxon>Digenea</taxon>
        <taxon>Plagiorchiida</taxon>
        <taxon>Echinostomata</taxon>
        <taxon>Echinostomatoidea</taxon>
        <taxon>Fasciolidae</taxon>
        <taxon>Fasciolopsis</taxon>
    </lineage>
</organism>
<dbReference type="PANTHER" id="PTHR45858">
    <property type="entry name" value="FERM DOMAIN CONTAINING PROTEIN"/>
    <property type="match status" value="1"/>
</dbReference>
<dbReference type="PANTHER" id="PTHR45858:SF5">
    <property type="entry name" value="MOESIN_EZRIN_RADIXIN HOMOLOG 1"/>
    <property type="match status" value="1"/>
</dbReference>
<dbReference type="GO" id="GO:0005085">
    <property type="term" value="F:guanyl-nucleotide exchange factor activity"/>
    <property type="evidence" value="ECO:0007669"/>
    <property type="project" value="TreeGrafter"/>
</dbReference>